<evidence type="ECO:0000313" key="12">
    <source>
        <dbReference type="Proteomes" id="UP000295164"/>
    </source>
</evidence>
<protein>
    <recommendedName>
        <fullName evidence="2">histidine kinase</fullName>
        <ecNumber evidence="2">2.7.13.3</ecNumber>
    </recommendedName>
</protein>
<dbReference type="InterPro" id="IPR011712">
    <property type="entry name" value="Sig_transdc_His_kin_sub3_dim/P"/>
</dbReference>
<dbReference type="Gene3D" id="1.20.5.1930">
    <property type="match status" value="1"/>
</dbReference>
<evidence type="ECO:0000256" key="7">
    <source>
        <dbReference type="ARBA" id="ARBA00022840"/>
    </source>
</evidence>
<keyword evidence="9" id="KW-1133">Transmembrane helix</keyword>
<evidence type="ECO:0000256" key="6">
    <source>
        <dbReference type="ARBA" id="ARBA00022777"/>
    </source>
</evidence>
<organism evidence="11 12">
    <name type="scientific">Flaviaesturariibacter aridisoli</name>
    <dbReference type="NCBI Taxonomy" id="2545761"/>
    <lineage>
        <taxon>Bacteria</taxon>
        <taxon>Pseudomonadati</taxon>
        <taxon>Bacteroidota</taxon>
        <taxon>Chitinophagia</taxon>
        <taxon>Chitinophagales</taxon>
        <taxon>Chitinophagaceae</taxon>
        <taxon>Flaviaestuariibacter</taxon>
    </lineage>
</organism>
<dbReference type="InterPro" id="IPR050482">
    <property type="entry name" value="Sensor_HK_TwoCompSys"/>
</dbReference>
<dbReference type="Pfam" id="PF22588">
    <property type="entry name" value="dCache_1_like"/>
    <property type="match status" value="1"/>
</dbReference>
<reference evidence="11 12" key="1">
    <citation type="submission" date="2019-03" db="EMBL/GenBank/DDBJ databases">
        <authorList>
            <person name="Kim M.K.M."/>
        </authorList>
    </citation>
    <scope>NUCLEOTIDE SEQUENCE [LARGE SCALE GENOMIC DNA]</scope>
    <source>
        <strain evidence="11 12">17J68-15</strain>
    </source>
</reference>
<dbReference type="GO" id="GO:0005524">
    <property type="term" value="F:ATP binding"/>
    <property type="evidence" value="ECO:0007669"/>
    <property type="project" value="UniProtKB-KW"/>
</dbReference>
<keyword evidence="6 11" id="KW-0418">Kinase</keyword>
<dbReference type="EMBL" id="SKFH01000019">
    <property type="protein sequence ID" value="TCZ69623.1"/>
    <property type="molecule type" value="Genomic_DNA"/>
</dbReference>
<dbReference type="CDD" id="cd12915">
    <property type="entry name" value="PDC2_DGC_like"/>
    <property type="match status" value="1"/>
</dbReference>
<dbReference type="SMART" id="SM00387">
    <property type="entry name" value="HATPase_c"/>
    <property type="match status" value="1"/>
</dbReference>
<dbReference type="Gene3D" id="3.30.565.10">
    <property type="entry name" value="Histidine kinase-like ATPase, C-terminal domain"/>
    <property type="match status" value="1"/>
</dbReference>
<dbReference type="InterPro" id="IPR005467">
    <property type="entry name" value="His_kinase_dom"/>
</dbReference>
<keyword evidence="9" id="KW-0472">Membrane</keyword>
<dbReference type="CDD" id="cd16917">
    <property type="entry name" value="HATPase_UhpB-NarQ-NarX-like"/>
    <property type="match status" value="1"/>
</dbReference>
<evidence type="ECO:0000256" key="9">
    <source>
        <dbReference type="SAM" id="Phobius"/>
    </source>
</evidence>
<evidence type="ECO:0000256" key="1">
    <source>
        <dbReference type="ARBA" id="ARBA00000085"/>
    </source>
</evidence>
<keyword evidence="7" id="KW-0067">ATP-binding</keyword>
<feature type="transmembrane region" description="Helical" evidence="9">
    <location>
        <begin position="289"/>
        <end position="311"/>
    </location>
</feature>
<evidence type="ECO:0000256" key="5">
    <source>
        <dbReference type="ARBA" id="ARBA00022741"/>
    </source>
</evidence>
<gene>
    <name evidence="11" type="ORF">E0486_11910</name>
</gene>
<feature type="domain" description="Histidine kinase" evidence="10">
    <location>
        <begin position="352"/>
        <end position="542"/>
    </location>
</feature>
<dbReference type="PANTHER" id="PTHR24421">
    <property type="entry name" value="NITRATE/NITRITE SENSOR PROTEIN NARX-RELATED"/>
    <property type="match status" value="1"/>
</dbReference>
<dbReference type="GO" id="GO:0046983">
    <property type="term" value="F:protein dimerization activity"/>
    <property type="evidence" value="ECO:0007669"/>
    <property type="project" value="InterPro"/>
</dbReference>
<dbReference type="Proteomes" id="UP000295164">
    <property type="component" value="Unassembled WGS sequence"/>
</dbReference>
<dbReference type="Pfam" id="PF02518">
    <property type="entry name" value="HATPase_c"/>
    <property type="match status" value="1"/>
</dbReference>
<dbReference type="InterPro" id="IPR003594">
    <property type="entry name" value="HATPase_dom"/>
</dbReference>
<dbReference type="EC" id="2.7.13.3" evidence="2"/>
<evidence type="ECO:0000256" key="3">
    <source>
        <dbReference type="ARBA" id="ARBA00022553"/>
    </source>
</evidence>
<dbReference type="SUPFAM" id="SSF55874">
    <property type="entry name" value="ATPase domain of HSP90 chaperone/DNA topoisomerase II/histidine kinase"/>
    <property type="match status" value="1"/>
</dbReference>
<keyword evidence="4" id="KW-0808">Transferase</keyword>
<dbReference type="CDD" id="cd12914">
    <property type="entry name" value="PDC1_DGC_like"/>
    <property type="match status" value="1"/>
</dbReference>
<dbReference type="Gene3D" id="3.30.450.20">
    <property type="entry name" value="PAS domain"/>
    <property type="match status" value="2"/>
</dbReference>
<dbReference type="GO" id="GO:0016020">
    <property type="term" value="C:membrane"/>
    <property type="evidence" value="ECO:0007669"/>
    <property type="project" value="InterPro"/>
</dbReference>
<dbReference type="OrthoDB" id="9760839at2"/>
<proteinExistence type="predicted"/>
<keyword evidence="8" id="KW-0902">Two-component regulatory system</keyword>
<accession>A0A4R4DZD8</accession>
<dbReference type="InterPro" id="IPR054327">
    <property type="entry name" value="His-kinase-like_sensor"/>
</dbReference>
<evidence type="ECO:0000313" key="11">
    <source>
        <dbReference type="EMBL" id="TCZ69623.1"/>
    </source>
</evidence>
<evidence type="ECO:0000256" key="8">
    <source>
        <dbReference type="ARBA" id="ARBA00023012"/>
    </source>
</evidence>
<dbReference type="InterPro" id="IPR036890">
    <property type="entry name" value="HATPase_C_sf"/>
</dbReference>
<comment type="caution">
    <text evidence="11">The sequence shown here is derived from an EMBL/GenBank/DDBJ whole genome shotgun (WGS) entry which is preliminary data.</text>
</comment>
<dbReference type="PROSITE" id="PS50109">
    <property type="entry name" value="HIS_KIN"/>
    <property type="match status" value="1"/>
</dbReference>
<sequence length="553" mass="61476">MNLARYLERTGRLVAAVALFCALLLFLVWNVILRQIAESRQSAINAAIQRNNNLVVTLEQHALHSIRNADALMQLVRYEHAKAGNRLDLNALLSQGVIDSNNLAGVSIIDAQGHLRLSNRAIPKMPIDVSDREHFLVHKTHRDTLYIGTPIQSRTLGRPVIVLSRRLPGPGNSFGGTVTVQIEPVTFTRFYAQAALGPHDLISLIAPNGITYARRTGSLESSGEDIHKSPLFQHVAQQPIGYYYARDAIHGIPSWFSYRKMKDYPMIATVGSSEEDMLMEHHAAARREYRFGAVISLLLLLFSGMVCAVLLQRRKRILEIQDAEQRRRRDQKRNQRRLTQQIIAAQERERENIGRELHDNVNQVLTTVKLNIELAQSDERLAPGLLANSVRYLQQCISGIRNLSRELSAPTLGTRSLIDSVTALVEMVAPSSGLDIRFHHETFRQIVPMEQKLAFYRILQEALNNIMRHASATHVEIELSQAAGISTLTITDDGCGFDTAGKHSGIGLTNMRSRAAVLGGTLHVQSGLHRGCQVVVRIPLPSTPVVVAPKPGV</sequence>
<dbReference type="RefSeq" id="WP_131852408.1">
    <property type="nucleotide sequence ID" value="NZ_SKFH01000019.1"/>
</dbReference>
<keyword evidence="5" id="KW-0547">Nucleotide-binding</keyword>
<dbReference type="Pfam" id="PF07730">
    <property type="entry name" value="HisKA_3"/>
    <property type="match status" value="1"/>
</dbReference>
<feature type="transmembrane region" description="Helical" evidence="9">
    <location>
        <begin position="12"/>
        <end position="32"/>
    </location>
</feature>
<dbReference type="GO" id="GO:0000155">
    <property type="term" value="F:phosphorelay sensor kinase activity"/>
    <property type="evidence" value="ECO:0007669"/>
    <property type="project" value="InterPro"/>
</dbReference>
<evidence type="ECO:0000256" key="2">
    <source>
        <dbReference type="ARBA" id="ARBA00012438"/>
    </source>
</evidence>
<evidence type="ECO:0000259" key="10">
    <source>
        <dbReference type="PROSITE" id="PS50109"/>
    </source>
</evidence>
<dbReference type="AlphaFoldDB" id="A0A4R4DZD8"/>
<name>A0A4R4DZD8_9BACT</name>
<evidence type="ECO:0000256" key="4">
    <source>
        <dbReference type="ARBA" id="ARBA00022679"/>
    </source>
</evidence>
<keyword evidence="12" id="KW-1185">Reference proteome</keyword>
<dbReference type="PANTHER" id="PTHR24421:SF10">
    <property type="entry name" value="NITRATE_NITRITE SENSOR PROTEIN NARQ"/>
    <property type="match status" value="1"/>
</dbReference>
<comment type="catalytic activity">
    <reaction evidence="1">
        <text>ATP + protein L-histidine = ADP + protein N-phospho-L-histidine.</text>
        <dbReference type="EC" id="2.7.13.3"/>
    </reaction>
</comment>
<keyword evidence="3" id="KW-0597">Phosphoprotein</keyword>
<keyword evidence="9" id="KW-0812">Transmembrane</keyword>